<keyword evidence="2" id="KW-0732">Signal</keyword>
<evidence type="ECO:0000313" key="4">
    <source>
        <dbReference type="EMBL" id="MET4582828.1"/>
    </source>
</evidence>
<feature type="compositionally biased region" description="Gly residues" evidence="1">
    <location>
        <begin position="128"/>
        <end position="154"/>
    </location>
</feature>
<evidence type="ECO:0000259" key="3">
    <source>
        <dbReference type="Pfam" id="PF07995"/>
    </source>
</evidence>
<feature type="region of interest" description="Disordered" evidence="1">
    <location>
        <begin position="122"/>
        <end position="163"/>
    </location>
</feature>
<protein>
    <submittedName>
        <fullName evidence="4">Glucose/arabinose dehydrogenase</fullName>
    </submittedName>
</protein>
<feature type="chain" id="PRO_5047143789" evidence="2">
    <location>
        <begin position="24"/>
        <end position="421"/>
    </location>
</feature>
<evidence type="ECO:0000256" key="2">
    <source>
        <dbReference type="SAM" id="SignalP"/>
    </source>
</evidence>
<dbReference type="PANTHER" id="PTHR19328:SF13">
    <property type="entry name" value="HIPL1 PROTEIN"/>
    <property type="match status" value="1"/>
</dbReference>
<dbReference type="InterPro" id="IPR011042">
    <property type="entry name" value="6-blade_b-propeller_TolB-like"/>
</dbReference>
<proteinExistence type="predicted"/>
<name>A0ABV2QPM3_9MICO</name>
<dbReference type="SUPFAM" id="SSF50952">
    <property type="entry name" value="Soluble quinoprotein glucose dehydrogenase"/>
    <property type="match status" value="1"/>
</dbReference>
<accession>A0ABV2QPM3</accession>
<dbReference type="InterPro" id="IPR011041">
    <property type="entry name" value="Quinoprot_gluc/sorb_DH_b-prop"/>
</dbReference>
<dbReference type="EMBL" id="JBEPSJ010000002">
    <property type="protein sequence ID" value="MET4582828.1"/>
    <property type="molecule type" value="Genomic_DNA"/>
</dbReference>
<keyword evidence="5" id="KW-1185">Reference proteome</keyword>
<dbReference type="InterPro" id="IPR012938">
    <property type="entry name" value="Glc/Sorbosone_DH"/>
</dbReference>
<evidence type="ECO:0000313" key="5">
    <source>
        <dbReference type="Proteomes" id="UP001549257"/>
    </source>
</evidence>
<dbReference type="PANTHER" id="PTHR19328">
    <property type="entry name" value="HEDGEHOG-INTERACTING PROTEIN"/>
    <property type="match status" value="1"/>
</dbReference>
<gene>
    <name evidence="4" type="ORF">ABIE21_002338</name>
</gene>
<feature type="domain" description="Glucose/Sorbosone dehydrogenase" evidence="3">
    <location>
        <begin position="167"/>
        <end position="400"/>
    </location>
</feature>
<dbReference type="Pfam" id="PF07995">
    <property type="entry name" value="GSDH"/>
    <property type="match status" value="1"/>
</dbReference>
<comment type="caution">
    <text evidence="4">The sequence shown here is derived from an EMBL/GenBank/DDBJ whole genome shotgun (WGS) entry which is preliminary data.</text>
</comment>
<dbReference type="RefSeq" id="WP_354024983.1">
    <property type="nucleotide sequence ID" value="NZ_JBEPSJ010000002.1"/>
</dbReference>
<dbReference type="Proteomes" id="UP001549257">
    <property type="component" value="Unassembled WGS sequence"/>
</dbReference>
<feature type="region of interest" description="Disordered" evidence="1">
    <location>
        <begin position="26"/>
        <end position="57"/>
    </location>
</feature>
<dbReference type="Gene3D" id="2.120.10.30">
    <property type="entry name" value="TolB, C-terminal domain"/>
    <property type="match status" value="1"/>
</dbReference>
<dbReference type="PROSITE" id="PS51257">
    <property type="entry name" value="PROKAR_LIPOPROTEIN"/>
    <property type="match status" value="1"/>
</dbReference>
<reference evidence="4 5" key="1">
    <citation type="submission" date="2024-06" db="EMBL/GenBank/DDBJ databases">
        <title>Sorghum-associated microbial communities from plants grown in Nebraska, USA.</title>
        <authorList>
            <person name="Schachtman D."/>
        </authorList>
    </citation>
    <scope>NUCLEOTIDE SEQUENCE [LARGE SCALE GENOMIC DNA]</scope>
    <source>
        <strain evidence="4 5">2857</strain>
    </source>
</reference>
<evidence type="ECO:0000256" key="1">
    <source>
        <dbReference type="SAM" id="MobiDB-lite"/>
    </source>
</evidence>
<organism evidence="4 5">
    <name type="scientific">Conyzicola nivalis</name>
    <dbReference type="NCBI Taxonomy" id="1477021"/>
    <lineage>
        <taxon>Bacteria</taxon>
        <taxon>Bacillati</taxon>
        <taxon>Actinomycetota</taxon>
        <taxon>Actinomycetes</taxon>
        <taxon>Micrococcales</taxon>
        <taxon>Microbacteriaceae</taxon>
        <taxon>Conyzicola</taxon>
    </lineage>
</organism>
<feature type="signal peptide" evidence="2">
    <location>
        <begin position="1"/>
        <end position="23"/>
    </location>
</feature>
<sequence length="421" mass="42190">MNMSRWMRGVAVAATVATLAACAGTGGGEPAPVPTSSASPSATPEPPALPSGDPTVVAEGFTSPWSVVRLASGSALVSERDTGLVKELTADGTIRVVGEIAGVQPGGEGGLLGLAVREGVAAATGSGPSTGSGTETGDGPSTGSGTETGDGTETGSGTETADGADGSPWLYAYFTAASDNRIVRVALDGEAGSYSLGAVEPVLTGIAKAGNHNGGRIAFGPDGQLYATTGDASDPDASQNAGSLNGKILRMSPTGAVPADNPIANSLVYSLGHRNPQGLAWDAAGQLWAAEFGQNTWDELNAITPGANYGWPTVEGVGSDPAFVNPVAQWATDEASPSGLAFVRGTFYLAALKGQRVWSVTTVDGVDAQSWFAGSFGRIRDVATGPDGTLWMLTGNTDGRGVPQPGDDKLLQVVLETATPG</sequence>